<dbReference type="InterPro" id="IPR025235">
    <property type="entry name" value="DUF4178"/>
</dbReference>
<dbReference type="AlphaFoldDB" id="A0A318TNY7"/>
<proteinExistence type="predicted"/>
<protein>
    <submittedName>
        <fullName evidence="2">Uncharacterized protein DUF4178</fullName>
    </submittedName>
</protein>
<feature type="domain" description="DUF4178" evidence="1">
    <location>
        <begin position="62"/>
        <end position="195"/>
    </location>
</feature>
<evidence type="ECO:0000259" key="1">
    <source>
        <dbReference type="Pfam" id="PF13785"/>
    </source>
</evidence>
<accession>A0A318TNY7</accession>
<name>A0A318TNY7_9RHOB</name>
<evidence type="ECO:0000313" key="3">
    <source>
        <dbReference type="Proteomes" id="UP000247727"/>
    </source>
</evidence>
<dbReference type="EMBL" id="QJTK01000025">
    <property type="protein sequence ID" value="PYF06572.1"/>
    <property type="molecule type" value="Genomic_DNA"/>
</dbReference>
<dbReference type="RefSeq" id="WP_110807271.1">
    <property type="nucleotide sequence ID" value="NZ_QJTK01000025.1"/>
</dbReference>
<dbReference type="Pfam" id="PF13785">
    <property type="entry name" value="DUF4178"/>
    <property type="match status" value="1"/>
</dbReference>
<gene>
    <name evidence="2" type="ORF">C8J30_1258</name>
</gene>
<sequence length="201" mass="21618">MSKVNCPSCGADVGGGLGAVRMIACPYCGTTSLLKGGQVFDAGATGEMHTAPSLLQLHQTARIGADRWTPLGHARFSYGRGEWDEFWCESAQGKGAWISIDEGDVVVQRPMPAGWGQRIRKVPVLGEVLHIDGKAYRVTETEDARCIALRGSFPEELSLGETYRFFNAAGPGGQLLSGESGPQGWSWFLGDWVDPFEVTPA</sequence>
<dbReference type="OrthoDB" id="228033at2"/>
<comment type="caution">
    <text evidence="2">The sequence shown here is derived from an EMBL/GenBank/DDBJ whole genome shotgun (WGS) entry which is preliminary data.</text>
</comment>
<reference evidence="2 3" key="1">
    <citation type="submission" date="2018-06" db="EMBL/GenBank/DDBJ databases">
        <title>Genomic Encyclopedia of Type Strains, Phase III (KMG-III): the genomes of soil and plant-associated and newly described type strains.</title>
        <authorList>
            <person name="Whitman W."/>
        </authorList>
    </citation>
    <scope>NUCLEOTIDE SEQUENCE [LARGE SCALE GENOMIC DNA]</scope>
    <source>
        <strain evidence="2 3">JA737</strain>
    </source>
</reference>
<evidence type="ECO:0000313" key="2">
    <source>
        <dbReference type="EMBL" id="PYF06572.1"/>
    </source>
</evidence>
<organism evidence="2 3">
    <name type="scientific">Rhodobacter viridis</name>
    <dbReference type="NCBI Taxonomy" id="1054202"/>
    <lineage>
        <taxon>Bacteria</taxon>
        <taxon>Pseudomonadati</taxon>
        <taxon>Pseudomonadota</taxon>
        <taxon>Alphaproteobacteria</taxon>
        <taxon>Rhodobacterales</taxon>
        <taxon>Rhodobacter group</taxon>
        <taxon>Rhodobacter</taxon>
    </lineage>
</organism>
<keyword evidence="3" id="KW-1185">Reference proteome</keyword>
<dbReference type="Proteomes" id="UP000247727">
    <property type="component" value="Unassembled WGS sequence"/>
</dbReference>